<accession>A0A919FJR5</accession>
<dbReference type="InterPro" id="IPR054542">
    <property type="entry name" value="Cys_met_metab_PP"/>
</dbReference>
<proteinExistence type="inferred from homology"/>
<dbReference type="Gene3D" id="3.90.1150.10">
    <property type="entry name" value="Aspartate Aminotransferase, domain 1"/>
    <property type="match status" value="1"/>
</dbReference>
<dbReference type="GO" id="GO:0003962">
    <property type="term" value="F:cystathionine gamma-synthase activity"/>
    <property type="evidence" value="ECO:0007669"/>
    <property type="project" value="UniProtKB-EC"/>
</dbReference>
<dbReference type="GO" id="GO:0019346">
    <property type="term" value="P:transsulfuration"/>
    <property type="evidence" value="ECO:0007669"/>
    <property type="project" value="InterPro"/>
</dbReference>
<evidence type="ECO:0000256" key="6">
    <source>
        <dbReference type="ARBA" id="ARBA00068008"/>
    </source>
</evidence>
<dbReference type="Gene3D" id="3.40.640.10">
    <property type="entry name" value="Type I PLP-dependent aspartate aminotransferase-like (Major domain)"/>
    <property type="match status" value="1"/>
</dbReference>
<dbReference type="InterPro" id="IPR015424">
    <property type="entry name" value="PyrdxlP-dep_Trfase"/>
</dbReference>
<evidence type="ECO:0000313" key="11">
    <source>
        <dbReference type="Proteomes" id="UP000617734"/>
    </source>
</evidence>
<dbReference type="FunFam" id="3.90.1150.10:FF:000008">
    <property type="entry name" value="Cystathionine gamma-synthase"/>
    <property type="match status" value="1"/>
</dbReference>
<dbReference type="PIRSF" id="PIRSF001434">
    <property type="entry name" value="CGS"/>
    <property type="match status" value="1"/>
</dbReference>
<comment type="caution">
    <text evidence="10">The sequence shown here is derived from an EMBL/GenBank/DDBJ whole genome shotgun (WGS) entry which is preliminary data.</text>
</comment>
<dbReference type="PANTHER" id="PTHR11808:SF15">
    <property type="entry name" value="CYSTATHIONINE GAMMA-LYASE"/>
    <property type="match status" value="1"/>
</dbReference>
<evidence type="ECO:0000256" key="7">
    <source>
        <dbReference type="ARBA" id="ARBA00083849"/>
    </source>
</evidence>
<dbReference type="Proteomes" id="UP000617734">
    <property type="component" value="Unassembled WGS sequence"/>
</dbReference>
<dbReference type="InterPro" id="IPR015422">
    <property type="entry name" value="PyrdxlP-dep_Trfase_small"/>
</dbReference>
<dbReference type="SUPFAM" id="SSF53383">
    <property type="entry name" value="PLP-dependent transferases"/>
    <property type="match status" value="1"/>
</dbReference>
<keyword evidence="3 8" id="KW-0663">Pyridoxal phosphate</keyword>
<dbReference type="EC" id="2.5.1.48" evidence="5"/>
<feature type="modified residue" description="N6-(pyridoxal phosphate)lysine" evidence="8">
    <location>
        <position position="204"/>
    </location>
</feature>
<sequence length="385" mass="40620">MTEHQLPHGFETLAIHAGQEADPQTGAVVTPIYQVSTYKQDGVGGLRGGYEYSRSANPTRTALEECLAALEGGSRGLAFASGLAAEDTLLRTVLKPGDHIVIPNDAYGGTFRLFAKVLTRWGVEFSVANTQDLSTVRDALRPNTRAVWVETPSNPLLGITDLAALAEIAHAAGALLVVDNTFASPYLQQPIALGADVVVHSTTKYMGGHSDVVGGALVAAEAGLGEEIAYHQNAMGAVAGPFDSWLVLRGIKTLGVRMDRHSSNAEKIAELLTRHPKVSHVLYPGLAEHPGHDIAAKQMKAFGGMVSFRLKDGEQAAVDVCNRAQLFTLGESLGGVESLIEHPGRMTHASVAGSALEVPSDLVRVSVGIESVDDLLADLQQALGQ</sequence>
<dbReference type="GO" id="GO:0004123">
    <property type="term" value="F:cystathionine gamma-lyase activity"/>
    <property type="evidence" value="ECO:0007669"/>
    <property type="project" value="TreeGrafter"/>
</dbReference>
<evidence type="ECO:0000256" key="3">
    <source>
        <dbReference type="ARBA" id="ARBA00022898"/>
    </source>
</evidence>
<comment type="catalytic activity">
    <reaction evidence="4">
        <text>O-succinyl-L-homoserine + L-cysteine = L,L-cystathionine + succinate + H(+)</text>
        <dbReference type="Rhea" id="RHEA:20397"/>
        <dbReference type="ChEBI" id="CHEBI:15378"/>
        <dbReference type="ChEBI" id="CHEBI:30031"/>
        <dbReference type="ChEBI" id="CHEBI:35235"/>
        <dbReference type="ChEBI" id="CHEBI:57661"/>
        <dbReference type="ChEBI" id="CHEBI:58161"/>
        <dbReference type="EC" id="2.5.1.48"/>
    </reaction>
</comment>
<reference evidence="10" key="2">
    <citation type="submission" date="2020-09" db="EMBL/GenBank/DDBJ databases">
        <authorList>
            <person name="Sun Q."/>
            <person name="Ohkuma M."/>
        </authorList>
    </citation>
    <scope>NUCLEOTIDE SEQUENCE</scope>
    <source>
        <strain evidence="10">JCM 4646</strain>
    </source>
</reference>
<evidence type="ECO:0000256" key="8">
    <source>
        <dbReference type="PIRSR" id="PIRSR001434-2"/>
    </source>
</evidence>
<evidence type="ECO:0000256" key="4">
    <source>
        <dbReference type="ARBA" id="ARBA00051441"/>
    </source>
</evidence>
<comment type="similarity">
    <text evidence="2 9">Belongs to the trans-sulfuration enzymes family.</text>
</comment>
<organism evidence="10 11">
    <name type="scientific">Kitasatospora indigofera</name>
    <dbReference type="NCBI Taxonomy" id="67307"/>
    <lineage>
        <taxon>Bacteria</taxon>
        <taxon>Bacillati</taxon>
        <taxon>Actinomycetota</taxon>
        <taxon>Actinomycetes</taxon>
        <taxon>Kitasatosporales</taxon>
        <taxon>Streptomycetaceae</taxon>
        <taxon>Kitasatospora</taxon>
    </lineage>
</organism>
<dbReference type="Pfam" id="PF01053">
    <property type="entry name" value="Cys_Met_Meta_PP"/>
    <property type="match status" value="1"/>
</dbReference>
<dbReference type="FunFam" id="3.40.640.10:FF:000009">
    <property type="entry name" value="Cystathionine gamma-synthase homolog"/>
    <property type="match status" value="1"/>
</dbReference>
<evidence type="ECO:0000256" key="9">
    <source>
        <dbReference type="RuleBase" id="RU362118"/>
    </source>
</evidence>
<evidence type="ECO:0000256" key="5">
    <source>
        <dbReference type="ARBA" id="ARBA00066530"/>
    </source>
</evidence>
<dbReference type="GO" id="GO:0030170">
    <property type="term" value="F:pyridoxal phosphate binding"/>
    <property type="evidence" value="ECO:0007669"/>
    <property type="project" value="InterPro"/>
</dbReference>
<dbReference type="AlphaFoldDB" id="A0A919FJR5"/>
<dbReference type="GO" id="GO:0019343">
    <property type="term" value="P:cysteine biosynthetic process via cystathionine"/>
    <property type="evidence" value="ECO:0007669"/>
    <property type="project" value="TreeGrafter"/>
</dbReference>
<dbReference type="EMBL" id="BNBO01000008">
    <property type="protein sequence ID" value="GHH67089.1"/>
    <property type="molecule type" value="Genomic_DNA"/>
</dbReference>
<evidence type="ECO:0000313" key="10">
    <source>
        <dbReference type="EMBL" id="GHH67089.1"/>
    </source>
</evidence>
<dbReference type="GO" id="GO:0005737">
    <property type="term" value="C:cytoplasm"/>
    <property type="evidence" value="ECO:0007669"/>
    <property type="project" value="TreeGrafter"/>
</dbReference>
<evidence type="ECO:0000256" key="1">
    <source>
        <dbReference type="ARBA" id="ARBA00001933"/>
    </source>
</evidence>
<reference evidence="10" key="1">
    <citation type="journal article" date="2014" name="Int. J. Syst. Evol. Microbiol.">
        <title>Complete genome sequence of Corynebacterium casei LMG S-19264T (=DSM 44701T), isolated from a smear-ripened cheese.</title>
        <authorList>
            <consortium name="US DOE Joint Genome Institute (JGI-PGF)"/>
            <person name="Walter F."/>
            <person name="Albersmeier A."/>
            <person name="Kalinowski J."/>
            <person name="Ruckert C."/>
        </authorList>
    </citation>
    <scope>NUCLEOTIDE SEQUENCE</scope>
    <source>
        <strain evidence="10">JCM 4646</strain>
    </source>
</reference>
<dbReference type="PANTHER" id="PTHR11808">
    <property type="entry name" value="TRANS-SULFURATION ENZYME FAMILY MEMBER"/>
    <property type="match status" value="1"/>
</dbReference>
<name>A0A919FJR5_9ACTN</name>
<evidence type="ECO:0000256" key="2">
    <source>
        <dbReference type="ARBA" id="ARBA00009077"/>
    </source>
</evidence>
<protein>
    <recommendedName>
        <fullName evidence="6">Cystathionine gamma-synthase</fullName>
        <ecNumber evidence="5">2.5.1.48</ecNumber>
    </recommendedName>
    <alternativeName>
        <fullName evidence="7">O-succinylhomoserine (thiol)-lyase</fullName>
    </alternativeName>
</protein>
<dbReference type="InterPro" id="IPR015421">
    <property type="entry name" value="PyrdxlP-dep_Trfase_major"/>
</dbReference>
<keyword evidence="11" id="KW-1185">Reference proteome</keyword>
<comment type="cofactor">
    <cofactor evidence="1 9">
        <name>pyridoxal 5'-phosphate</name>
        <dbReference type="ChEBI" id="CHEBI:597326"/>
    </cofactor>
</comment>
<dbReference type="CDD" id="cd00614">
    <property type="entry name" value="CGS_like"/>
    <property type="match status" value="1"/>
</dbReference>
<dbReference type="PROSITE" id="PS00868">
    <property type="entry name" value="CYS_MET_METAB_PP"/>
    <property type="match status" value="1"/>
</dbReference>
<dbReference type="RefSeq" id="WP_190210617.1">
    <property type="nucleotide sequence ID" value="NZ_BNBO01000008.1"/>
</dbReference>
<dbReference type="NCBIfam" id="NF005871">
    <property type="entry name" value="PRK07811.1"/>
    <property type="match status" value="1"/>
</dbReference>
<gene>
    <name evidence="10" type="ORF">GCM10018781_21890</name>
</gene>
<dbReference type="InterPro" id="IPR000277">
    <property type="entry name" value="Cys/Met-Metab_PyrdxlP-dep_enz"/>
</dbReference>
<dbReference type="GeneID" id="95352659"/>